<gene>
    <name evidence="1" type="ORF">B0H67DRAFT_555683</name>
</gene>
<keyword evidence="2" id="KW-1185">Reference proteome</keyword>
<protein>
    <submittedName>
        <fullName evidence="1">Uncharacterized protein</fullName>
    </submittedName>
</protein>
<dbReference type="Proteomes" id="UP001172102">
    <property type="component" value="Unassembled WGS sequence"/>
</dbReference>
<accession>A0AA40DTY4</accession>
<evidence type="ECO:0000313" key="1">
    <source>
        <dbReference type="EMBL" id="KAK0711753.1"/>
    </source>
</evidence>
<proteinExistence type="predicted"/>
<evidence type="ECO:0000313" key="2">
    <source>
        <dbReference type="Proteomes" id="UP001172102"/>
    </source>
</evidence>
<dbReference type="EMBL" id="JAUKUA010000005">
    <property type="protein sequence ID" value="KAK0711753.1"/>
    <property type="molecule type" value="Genomic_DNA"/>
</dbReference>
<sequence>MQMSPLLTWAATVSTLRVPPTHNVAGAILARVPEPSTIEIHHDTAAAAVAEDGVSRAAVGVDPVEEHDVIAHAAVGVDLVEVRNAAYRVPTCKRKDAKLHLQR</sequence>
<comment type="caution">
    <text evidence="1">The sequence shown here is derived from an EMBL/GenBank/DDBJ whole genome shotgun (WGS) entry which is preliminary data.</text>
</comment>
<name>A0AA40DTY4_9PEZI</name>
<organism evidence="1 2">
    <name type="scientific">Lasiosphaeris hirsuta</name>
    <dbReference type="NCBI Taxonomy" id="260670"/>
    <lineage>
        <taxon>Eukaryota</taxon>
        <taxon>Fungi</taxon>
        <taxon>Dikarya</taxon>
        <taxon>Ascomycota</taxon>
        <taxon>Pezizomycotina</taxon>
        <taxon>Sordariomycetes</taxon>
        <taxon>Sordariomycetidae</taxon>
        <taxon>Sordariales</taxon>
        <taxon>Lasiosphaeriaceae</taxon>
        <taxon>Lasiosphaeris</taxon>
    </lineage>
</organism>
<dbReference type="AlphaFoldDB" id="A0AA40DTY4"/>
<reference evidence="1" key="1">
    <citation type="submission" date="2023-06" db="EMBL/GenBank/DDBJ databases">
        <title>Genome-scale phylogeny and comparative genomics of the fungal order Sordariales.</title>
        <authorList>
            <consortium name="Lawrence Berkeley National Laboratory"/>
            <person name="Hensen N."/>
            <person name="Bonometti L."/>
            <person name="Westerberg I."/>
            <person name="Brannstrom I.O."/>
            <person name="Guillou S."/>
            <person name="Cros-Aarteil S."/>
            <person name="Calhoun S."/>
            <person name="Haridas S."/>
            <person name="Kuo A."/>
            <person name="Mondo S."/>
            <person name="Pangilinan J."/>
            <person name="Riley R."/>
            <person name="Labutti K."/>
            <person name="Andreopoulos B."/>
            <person name="Lipzen A."/>
            <person name="Chen C."/>
            <person name="Yanf M."/>
            <person name="Daum C."/>
            <person name="Ng V."/>
            <person name="Clum A."/>
            <person name="Steindorff A."/>
            <person name="Ohm R."/>
            <person name="Martin F."/>
            <person name="Silar P."/>
            <person name="Natvig D."/>
            <person name="Lalanne C."/>
            <person name="Gautier V."/>
            <person name="Ament-Velasquez S.L."/>
            <person name="Kruys A."/>
            <person name="Hutchinson M.I."/>
            <person name="Powell A.J."/>
            <person name="Barry K."/>
            <person name="Miller A.N."/>
            <person name="Grigoriev I.V."/>
            <person name="Debuchy R."/>
            <person name="Gladieux P."/>
            <person name="Thoren M.H."/>
            <person name="Johannesson H."/>
        </authorList>
    </citation>
    <scope>NUCLEOTIDE SEQUENCE</scope>
    <source>
        <strain evidence="1">SMH4607-1</strain>
    </source>
</reference>